<reference evidence="2 3" key="1">
    <citation type="submission" date="2019-09" db="EMBL/GenBank/DDBJ databases">
        <title>Bird 10,000 Genomes (B10K) Project - Family phase.</title>
        <authorList>
            <person name="Zhang G."/>
        </authorList>
    </citation>
    <scope>NUCLEOTIDE SEQUENCE [LARGE SCALE GENOMIC DNA]</scope>
    <source>
        <strain evidence="2">B10K-MSB-37135</strain>
        <tissue evidence="2">Heart</tissue>
    </source>
</reference>
<dbReference type="Proteomes" id="UP000534426">
    <property type="component" value="Unassembled WGS sequence"/>
</dbReference>
<dbReference type="Gene3D" id="3.40.50.300">
    <property type="entry name" value="P-loop containing nucleotide triphosphate hydrolases"/>
    <property type="match status" value="2"/>
</dbReference>
<sequence>LFFLRNRLAGLKPDVLKDPICFGLFGSTGAGKSTLLNALLEKKYFLPVSGSQACTSCVVQVNTSRNKYYEAKIYLLNDEARIIEWKDELKNLVALMETEEDSEQDVERDENALKICAIYGKGAEKKTYKELCDMKPIVNIPASRCFVFKETQEEAFSKKLEPYIRTPNINGDTEAELSKEDQKMQFWPLIKNVEVTLPKSNEIPEGVIFLDIPGTGDFNNKRDMMWKENINKCSVIWVVSGIVRIQGDKTHETLLNEGMKAFQSGMCRDLALVITKSDDLDLEEYKRSVAAQEHTSNYMKLINILKIHVPLAGDAYNLVAFVLQMKLPSDSEVRQKVDLVYTVSARDYWQGRKLSKEETEIPKLRKYIWNFYASEKKKELKDYVEEAFLILSLFENLQSNQDKEHLHANKGVFTDLILEEIPELDKDIEKCFALMETPLEQGITEAKKSYKKIMNKFLNRDCGYQGYHKTLKAVCLKKGVYTSRKFDRIDVNEALAQPIYEKIDTMFGNIFRIQFGTRATLKANLLEFKSMVQSIMEEKKKLLAKGCLAKFLQQEMDVIISETEQLILQRKATIYCSLAVSIQRDLLSCYEEAAKIRGPQAYQRMQNVISQGIKSEVEKGMFEKAAEEMKRELQKLK</sequence>
<feature type="non-terminal residue" evidence="2">
    <location>
        <position position="637"/>
    </location>
</feature>
<dbReference type="PANTHER" id="PTHR47308">
    <property type="entry name" value="NUCLEAR GTPASE SLIP-GC"/>
    <property type="match status" value="1"/>
</dbReference>
<accession>A0A7K4LJM8</accession>
<dbReference type="PANTHER" id="PTHR47308:SF1">
    <property type="entry name" value="NUCLEAR GTPASE SLIP-GC"/>
    <property type="match status" value="1"/>
</dbReference>
<evidence type="ECO:0000313" key="2">
    <source>
        <dbReference type="EMBL" id="NWJ04924.1"/>
    </source>
</evidence>
<evidence type="ECO:0000313" key="3">
    <source>
        <dbReference type="Proteomes" id="UP000534426"/>
    </source>
</evidence>
<dbReference type="InterPro" id="IPR027417">
    <property type="entry name" value="P-loop_NTPase"/>
</dbReference>
<dbReference type="GO" id="GO:0003924">
    <property type="term" value="F:GTPase activity"/>
    <property type="evidence" value="ECO:0007669"/>
    <property type="project" value="TreeGrafter"/>
</dbReference>
<dbReference type="InterPro" id="IPR045063">
    <property type="entry name" value="Dynamin_N"/>
</dbReference>
<dbReference type="SUPFAM" id="SSF52540">
    <property type="entry name" value="P-loop containing nucleoside triphosphate hydrolases"/>
    <property type="match status" value="1"/>
</dbReference>
<keyword evidence="3" id="KW-1185">Reference proteome</keyword>
<protein>
    <submittedName>
        <fullName evidence="2">SLIP GTPase</fullName>
    </submittedName>
</protein>
<organism evidence="2 3">
    <name type="scientific">Crypturellus undulatus</name>
    <dbReference type="NCBI Taxonomy" id="48396"/>
    <lineage>
        <taxon>Eukaryota</taxon>
        <taxon>Metazoa</taxon>
        <taxon>Chordata</taxon>
        <taxon>Craniata</taxon>
        <taxon>Vertebrata</taxon>
        <taxon>Euteleostomi</taxon>
        <taxon>Archelosauria</taxon>
        <taxon>Archosauria</taxon>
        <taxon>Dinosauria</taxon>
        <taxon>Saurischia</taxon>
        <taxon>Theropoda</taxon>
        <taxon>Coelurosauria</taxon>
        <taxon>Aves</taxon>
        <taxon>Palaeognathae</taxon>
        <taxon>Tinamiformes</taxon>
        <taxon>Tinamidae</taxon>
        <taxon>Crypturellus</taxon>
    </lineage>
</organism>
<evidence type="ECO:0000259" key="1">
    <source>
        <dbReference type="Pfam" id="PF00350"/>
    </source>
</evidence>
<name>A0A7K4LJM8_9AVES</name>
<feature type="domain" description="Dynamin N-terminal" evidence="1">
    <location>
        <begin position="24"/>
        <end position="241"/>
    </location>
</feature>
<comment type="caution">
    <text evidence="2">The sequence shown here is derived from an EMBL/GenBank/DDBJ whole genome shotgun (WGS) entry which is preliminary data.</text>
</comment>
<gene>
    <name evidence="2" type="primary">Nuggc</name>
    <name evidence="2" type="ORF">CRYUND_R01300</name>
</gene>
<dbReference type="AlphaFoldDB" id="A0A7K4LJM8"/>
<dbReference type="InterPro" id="IPR053082">
    <property type="entry name" value="Nuclear_GTPase_SLIP-GC"/>
</dbReference>
<dbReference type="EMBL" id="VWPW01016195">
    <property type="protein sequence ID" value="NWJ04924.1"/>
    <property type="molecule type" value="Genomic_DNA"/>
</dbReference>
<feature type="non-terminal residue" evidence="2">
    <location>
        <position position="1"/>
    </location>
</feature>
<proteinExistence type="predicted"/>
<dbReference type="CDD" id="cd00882">
    <property type="entry name" value="Ras_like_GTPase"/>
    <property type="match status" value="1"/>
</dbReference>
<dbReference type="Pfam" id="PF00350">
    <property type="entry name" value="Dynamin_N"/>
    <property type="match status" value="1"/>
</dbReference>